<protein>
    <recommendedName>
        <fullName evidence="4">BZIP domain-containing protein</fullName>
    </recommendedName>
</protein>
<sequence>MTSSVLSSPSIRDSTFRDDDPPPKKRTRGRPLKDAGQSSVPEERRKQVRKAQEAFRQRKQAAAKSLEKRAEALEDCVEEISKVFLSFSDSMLKSQMIQSNPEIGRSLLSTTSRIVDLARSAVAGDLGSLGDDRRPSSSSSGGERENEDLEFKQPSFSPPGQPFPTFEQFHTGTPRLSPLANLFGNGWFDFEPACLAAAPKDEDLSIPAGGFGLKLIQANLQVAYFSLLDDTGVYIPLVTQMYRYAFLYHTREEILSNLRWFLEQGISAQRYLGRAVFGFDATLSLQHLNHVYGGFKPKVLHPLVDAQALLESEYNRLVSPFLNAFDVEEYLVTKGAYQIEEDVIYMRIKKEEKEPDLLTDSNALSITRALPNQAAKPKEKQHCEVFDFNALLKDANNQSIMREVHDHKGQRSSCEQEQVTRLSVPLLLDNLIRNSLCLGTGPGYPRNTIDMAIESSLLPPALAC</sequence>
<dbReference type="Gene3D" id="1.20.5.170">
    <property type="match status" value="1"/>
</dbReference>
<reference evidence="2 3" key="1">
    <citation type="submission" date="2016-03" db="EMBL/GenBank/DDBJ databases">
        <authorList>
            <person name="Ploux O."/>
        </authorList>
    </citation>
    <scope>NUCLEOTIDE SEQUENCE [LARGE SCALE GENOMIC DNA]</scope>
    <source>
        <strain evidence="2 3">UAMH 11012</strain>
    </source>
</reference>
<proteinExistence type="predicted"/>
<keyword evidence="3" id="KW-1185">Reference proteome</keyword>
<feature type="region of interest" description="Disordered" evidence="1">
    <location>
        <begin position="125"/>
        <end position="157"/>
    </location>
</feature>
<dbReference type="EMBL" id="FJOG01000001">
    <property type="protein sequence ID" value="CZR50662.1"/>
    <property type="molecule type" value="Genomic_DNA"/>
</dbReference>
<feature type="compositionally biased region" description="Basic and acidic residues" evidence="1">
    <location>
        <begin position="41"/>
        <end position="56"/>
    </location>
</feature>
<evidence type="ECO:0008006" key="4">
    <source>
        <dbReference type="Google" id="ProtNLM"/>
    </source>
</evidence>
<feature type="compositionally biased region" description="Basic and acidic residues" evidence="1">
    <location>
        <begin position="14"/>
        <end position="23"/>
    </location>
</feature>
<name>A0A1L7WD03_9HELO</name>
<evidence type="ECO:0000313" key="3">
    <source>
        <dbReference type="Proteomes" id="UP000184330"/>
    </source>
</evidence>
<dbReference type="PANTHER" id="PTHR40618">
    <property type="entry name" value="B-ZIP TRANSCRIPTION FACTOR (EUROFUNG)-RELATED"/>
    <property type="match status" value="1"/>
</dbReference>
<gene>
    <name evidence="2" type="ORF">PAC_00536</name>
</gene>
<organism evidence="2 3">
    <name type="scientific">Phialocephala subalpina</name>
    <dbReference type="NCBI Taxonomy" id="576137"/>
    <lineage>
        <taxon>Eukaryota</taxon>
        <taxon>Fungi</taxon>
        <taxon>Dikarya</taxon>
        <taxon>Ascomycota</taxon>
        <taxon>Pezizomycotina</taxon>
        <taxon>Leotiomycetes</taxon>
        <taxon>Helotiales</taxon>
        <taxon>Mollisiaceae</taxon>
        <taxon>Phialocephala</taxon>
        <taxon>Phialocephala fortinii species complex</taxon>
    </lineage>
</organism>
<feature type="region of interest" description="Disordered" evidence="1">
    <location>
        <begin position="1"/>
        <end position="69"/>
    </location>
</feature>
<accession>A0A1L7WD03</accession>
<evidence type="ECO:0000313" key="2">
    <source>
        <dbReference type="EMBL" id="CZR50662.1"/>
    </source>
</evidence>
<dbReference type="Proteomes" id="UP000184330">
    <property type="component" value="Unassembled WGS sequence"/>
</dbReference>
<dbReference type="OrthoDB" id="3555317at2759"/>
<feature type="compositionally biased region" description="Polar residues" evidence="1">
    <location>
        <begin position="1"/>
        <end position="13"/>
    </location>
</feature>
<dbReference type="AlphaFoldDB" id="A0A1L7WD03"/>
<evidence type="ECO:0000256" key="1">
    <source>
        <dbReference type="SAM" id="MobiDB-lite"/>
    </source>
</evidence>
<dbReference type="PANTHER" id="PTHR40618:SF1">
    <property type="entry name" value="B-ZIP TRANSCRIPTION FACTOR (EUROFUNG)"/>
    <property type="match status" value="1"/>
</dbReference>
<dbReference type="SUPFAM" id="SSF57959">
    <property type="entry name" value="Leucine zipper domain"/>
    <property type="match status" value="1"/>
</dbReference>
<dbReference type="GO" id="GO:0003700">
    <property type="term" value="F:DNA-binding transcription factor activity"/>
    <property type="evidence" value="ECO:0007669"/>
    <property type="project" value="InterPro"/>
</dbReference>
<dbReference type="InterPro" id="IPR046347">
    <property type="entry name" value="bZIP_sf"/>
</dbReference>
<dbReference type="CDD" id="cd14688">
    <property type="entry name" value="bZIP_YAP"/>
    <property type="match status" value="1"/>
</dbReference>